<accession>A0A9Q0SDE3</accession>
<evidence type="ECO:0000313" key="2">
    <source>
        <dbReference type="Proteomes" id="UP001151529"/>
    </source>
</evidence>
<dbReference type="Proteomes" id="UP001151529">
    <property type="component" value="Chromosome 12"/>
</dbReference>
<sequence>MAGVLFMVSFHAGFESLQLGVEDENWITIDGLAPNFMQDSVEIIPLEPKVEKVKGLFWEGGNGENGVHAAVIGYISGKELGVCRWPFVKEARVTKRPVQLLLDGVGSMLPVMPCEPGAFERKMD</sequence>
<name>A0A9Q0SDE3_SALVM</name>
<protein>
    <submittedName>
        <fullName evidence="1">Uncharacterized protein</fullName>
    </submittedName>
</protein>
<keyword evidence="2" id="KW-1185">Reference proteome</keyword>
<organism evidence="1 2">
    <name type="scientific">Salix viminalis</name>
    <name type="common">Common osier</name>
    <name type="synonym">Basket willow</name>
    <dbReference type="NCBI Taxonomy" id="40686"/>
    <lineage>
        <taxon>Eukaryota</taxon>
        <taxon>Viridiplantae</taxon>
        <taxon>Streptophyta</taxon>
        <taxon>Embryophyta</taxon>
        <taxon>Tracheophyta</taxon>
        <taxon>Spermatophyta</taxon>
        <taxon>Magnoliopsida</taxon>
        <taxon>eudicotyledons</taxon>
        <taxon>Gunneridae</taxon>
        <taxon>Pentapetalae</taxon>
        <taxon>rosids</taxon>
        <taxon>fabids</taxon>
        <taxon>Malpighiales</taxon>
        <taxon>Salicaceae</taxon>
        <taxon>Saliceae</taxon>
        <taxon>Salix</taxon>
    </lineage>
</organism>
<dbReference type="EMBL" id="JAPFFL010000018">
    <property type="protein sequence ID" value="KAJ6672993.1"/>
    <property type="molecule type" value="Genomic_DNA"/>
</dbReference>
<reference evidence="1" key="2">
    <citation type="journal article" date="2023" name="Int. J. Mol. Sci.">
        <title>De Novo Assembly and Annotation of 11 Diverse Shrub Willow (Salix) Genomes Reveals Novel Gene Organization in Sex-Linked Regions.</title>
        <authorList>
            <person name="Hyden B."/>
            <person name="Feng K."/>
            <person name="Yates T.B."/>
            <person name="Jawdy S."/>
            <person name="Cereghino C."/>
            <person name="Smart L.B."/>
            <person name="Muchero W."/>
        </authorList>
    </citation>
    <scope>NUCLEOTIDE SEQUENCE [LARGE SCALE GENOMIC DNA]</scope>
    <source>
        <tissue evidence="1">Shoot tip</tissue>
    </source>
</reference>
<gene>
    <name evidence="1" type="ORF">OIU85_014245</name>
</gene>
<evidence type="ECO:0000313" key="1">
    <source>
        <dbReference type="EMBL" id="KAJ6672993.1"/>
    </source>
</evidence>
<comment type="caution">
    <text evidence="1">The sequence shown here is derived from an EMBL/GenBank/DDBJ whole genome shotgun (WGS) entry which is preliminary data.</text>
</comment>
<reference evidence="1" key="1">
    <citation type="submission" date="2022-11" db="EMBL/GenBank/DDBJ databases">
        <authorList>
            <person name="Hyden B.L."/>
            <person name="Feng K."/>
            <person name="Yates T."/>
            <person name="Jawdy S."/>
            <person name="Smart L.B."/>
            <person name="Muchero W."/>
        </authorList>
    </citation>
    <scope>NUCLEOTIDE SEQUENCE</scope>
    <source>
        <tissue evidence="1">Shoot tip</tissue>
    </source>
</reference>
<proteinExistence type="predicted"/>
<dbReference type="AlphaFoldDB" id="A0A9Q0SDE3"/>